<evidence type="ECO:0000313" key="12">
    <source>
        <dbReference type="Proteomes" id="UP000694660"/>
    </source>
</evidence>
<evidence type="ECO:0000313" key="11">
    <source>
        <dbReference type="EMBL" id="MBT0961841.1"/>
    </source>
</evidence>
<evidence type="ECO:0000256" key="3">
    <source>
        <dbReference type="ARBA" id="ARBA00013080"/>
    </source>
</evidence>
<dbReference type="FunFam" id="3.10.310.10:FF:000001">
    <property type="entry name" value="Diaminopimelate epimerase"/>
    <property type="match status" value="1"/>
</dbReference>
<feature type="binding site" evidence="9">
    <location>
        <position position="159"/>
    </location>
    <ligand>
        <name>substrate</name>
    </ligand>
</feature>
<name>A0A944HD92_DENI1</name>
<accession>A0A944HD92</accession>
<feature type="binding site" evidence="9">
    <location>
        <begin position="76"/>
        <end position="77"/>
    </location>
    <ligand>
        <name>substrate</name>
    </ligand>
</feature>
<dbReference type="HAMAP" id="MF_00197">
    <property type="entry name" value="DAP_epimerase"/>
    <property type="match status" value="1"/>
</dbReference>
<keyword evidence="5 9" id="KW-0028">Amino-acid biosynthesis</keyword>
<dbReference type="PANTHER" id="PTHR31689:SF0">
    <property type="entry name" value="DIAMINOPIMELATE EPIMERASE"/>
    <property type="match status" value="1"/>
</dbReference>
<comment type="subunit">
    <text evidence="9">Homodimer.</text>
</comment>
<keyword evidence="12" id="KW-1185">Reference proteome</keyword>
<evidence type="ECO:0000256" key="9">
    <source>
        <dbReference type="HAMAP-Rule" id="MF_00197"/>
    </source>
</evidence>
<keyword evidence="7 9" id="KW-0413">Isomerase</keyword>
<evidence type="ECO:0000256" key="4">
    <source>
        <dbReference type="ARBA" id="ARBA00022490"/>
    </source>
</evidence>
<comment type="caution">
    <text evidence="11">The sequence shown here is derived from an EMBL/GenBank/DDBJ whole genome shotgun (WGS) entry which is preliminary data.</text>
</comment>
<protein>
    <recommendedName>
        <fullName evidence="3 9">Diaminopimelate epimerase</fullName>
        <shortName evidence="9">DAP epimerase</shortName>
        <ecNumber evidence="3 9">5.1.1.7</ecNumber>
    </recommendedName>
    <alternativeName>
        <fullName evidence="9">PLP-independent amino acid racemase</fullName>
    </alternativeName>
</protein>
<evidence type="ECO:0000256" key="1">
    <source>
        <dbReference type="ARBA" id="ARBA00005196"/>
    </source>
</evidence>
<feature type="active site" evidence="10">
    <location>
        <position position="75"/>
    </location>
</feature>
<organism evidence="11 12">
    <name type="scientific">Denitromonas iodatirespirans</name>
    <dbReference type="NCBI Taxonomy" id="2795389"/>
    <lineage>
        <taxon>Bacteria</taxon>
        <taxon>Pseudomonadati</taxon>
        <taxon>Pseudomonadota</taxon>
        <taxon>Betaproteobacteria</taxon>
        <taxon>Rhodocyclales</taxon>
        <taxon>Zoogloeaceae</taxon>
        <taxon>Denitromonas</taxon>
    </lineage>
</organism>
<feature type="site" description="Could be important to modulate the pK values of the two catalytic cysteine residues" evidence="9">
    <location>
        <position position="210"/>
    </location>
</feature>
<dbReference type="InterPro" id="IPR001653">
    <property type="entry name" value="DAP_epimerase_DapF"/>
</dbReference>
<dbReference type="Pfam" id="PF01678">
    <property type="entry name" value="DAP_epimerase"/>
    <property type="match status" value="2"/>
</dbReference>
<dbReference type="SUPFAM" id="SSF54506">
    <property type="entry name" value="Diaminopimelate epimerase-like"/>
    <property type="match status" value="1"/>
</dbReference>
<proteinExistence type="inferred from homology"/>
<evidence type="ECO:0000256" key="2">
    <source>
        <dbReference type="ARBA" id="ARBA00010219"/>
    </source>
</evidence>
<dbReference type="NCBIfam" id="TIGR00652">
    <property type="entry name" value="DapF"/>
    <property type="match status" value="1"/>
</dbReference>
<dbReference type="GO" id="GO:0009089">
    <property type="term" value="P:lysine biosynthetic process via diaminopimelate"/>
    <property type="evidence" value="ECO:0007669"/>
    <property type="project" value="UniProtKB-UniRule"/>
</dbReference>
<dbReference type="RefSeq" id="WP_214361595.1">
    <property type="nucleotide sequence ID" value="NZ_JAEKFT010000011.1"/>
</dbReference>
<feature type="binding site" evidence="9">
    <location>
        <position position="66"/>
    </location>
    <ligand>
        <name>substrate</name>
    </ligand>
</feature>
<comment type="function">
    <text evidence="9">Catalyzes the stereoinversion of LL-2,6-diaminopimelate (L,L-DAP) to meso-diaminopimelate (meso-DAP), a precursor of L-lysine and an essential component of the bacterial peptidoglycan.</text>
</comment>
<evidence type="ECO:0000256" key="6">
    <source>
        <dbReference type="ARBA" id="ARBA00023154"/>
    </source>
</evidence>
<dbReference type="GO" id="GO:0005829">
    <property type="term" value="C:cytosol"/>
    <property type="evidence" value="ECO:0007669"/>
    <property type="project" value="TreeGrafter"/>
</dbReference>
<feature type="binding site" evidence="9">
    <location>
        <position position="13"/>
    </location>
    <ligand>
        <name>substrate</name>
    </ligand>
</feature>
<keyword evidence="6 9" id="KW-0457">Lysine biosynthesis</keyword>
<dbReference type="EMBL" id="JAEKFT010000011">
    <property type="protein sequence ID" value="MBT0961841.1"/>
    <property type="molecule type" value="Genomic_DNA"/>
</dbReference>
<evidence type="ECO:0000256" key="5">
    <source>
        <dbReference type="ARBA" id="ARBA00022605"/>
    </source>
</evidence>
<dbReference type="EC" id="5.1.1.7" evidence="3 9"/>
<feature type="binding site" evidence="9">
    <location>
        <begin position="210"/>
        <end position="211"/>
    </location>
    <ligand>
        <name>substrate</name>
    </ligand>
</feature>
<reference evidence="12" key="1">
    <citation type="journal article" date="2022" name="ISME J.">
        <title>Genetic and phylogenetic analysis of dissimilatory iodate-reducing bacteria identifies potential niches across the world's oceans.</title>
        <authorList>
            <person name="Reyes-Umana V."/>
            <person name="Henning Z."/>
            <person name="Lee K."/>
            <person name="Barnum T.P."/>
            <person name="Coates J.D."/>
        </authorList>
    </citation>
    <scope>NUCLEOTIDE SEQUENCE [LARGE SCALE GENOMIC DNA]</scope>
    <source>
        <strain evidence="12">IR12</strain>
    </source>
</reference>
<keyword evidence="4 9" id="KW-0963">Cytoplasm</keyword>
<dbReference type="Proteomes" id="UP000694660">
    <property type="component" value="Unassembled WGS sequence"/>
</dbReference>
<feature type="binding site" evidence="9">
    <location>
        <position position="46"/>
    </location>
    <ligand>
        <name>substrate</name>
    </ligand>
</feature>
<dbReference type="GO" id="GO:0008837">
    <property type="term" value="F:diaminopimelate epimerase activity"/>
    <property type="evidence" value="ECO:0007669"/>
    <property type="project" value="UniProtKB-UniRule"/>
</dbReference>
<evidence type="ECO:0000256" key="7">
    <source>
        <dbReference type="ARBA" id="ARBA00023235"/>
    </source>
</evidence>
<comment type="similarity">
    <text evidence="2 9">Belongs to the diaminopimelate epimerase family.</text>
</comment>
<dbReference type="Gene3D" id="3.10.310.10">
    <property type="entry name" value="Diaminopimelate Epimerase, Chain A, domain 1"/>
    <property type="match status" value="2"/>
</dbReference>
<feature type="active site" description="Proton donor" evidence="9">
    <location>
        <position position="75"/>
    </location>
</feature>
<feature type="binding site" evidence="9">
    <location>
        <position position="192"/>
    </location>
    <ligand>
        <name>substrate</name>
    </ligand>
</feature>
<dbReference type="PROSITE" id="PS01326">
    <property type="entry name" value="DAP_EPIMERASE"/>
    <property type="match status" value="1"/>
</dbReference>
<evidence type="ECO:0000256" key="8">
    <source>
        <dbReference type="ARBA" id="ARBA00051712"/>
    </source>
</evidence>
<feature type="active site" description="Proton acceptor" evidence="9">
    <location>
        <position position="219"/>
    </location>
</feature>
<comment type="subcellular location">
    <subcellularLocation>
        <location evidence="9">Cytoplasm</location>
    </subcellularLocation>
</comment>
<comment type="pathway">
    <text evidence="1 9">Amino-acid biosynthesis; L-lysine biosynthesis via DAP pathway; DL-2,6-diaminopimelate from LL-2,6-diaminopimelate: step 1/1.</text>
</comment>
<dbReference type="PANTHER" id="PTHR31689">
    <property type="entry name" value="DIAMINOPIMELATE EPIMERASE, CHLOROPLASTIC"/>
    <property type="match status" value="1"/>
</dbReference>
<comment type="catalytic activity">
    <reaction evidence="8 9">
        <text>(2S,6S)-2,6-diaminopimelate = meso-2,6-diaminopimelate</text>
        <dbReference type="Rhea" id="RHEA:15393"/>
        <dbReference type="ChEBI" id="CHEBI:57609"/>
        <dbReference type="ChEBI" id="CHEBI:57791"/>
        <dbReference type="EC" id="5.1.1.7"/>
    </reaction>
</comment>
<feature type="binding site" evidence="9">
    <location>
        <begin position="220"/>
        <end position="221"/>
    </location>
    <ligand>
        <name>substrate</name>
    </ligand>
</feature>
<dbReference type="AlphaFoldDB" id="A0A944HD92"/>
<evidence type="ECO:0000256" key="10">
    <source>
        <dbReference type="PROSITE-ProRule" id="PRU10125"/>
    </source>
</evidence>
<sequence length="277" mass="29806">MRLRFTKMHGLGNDFIVVDATRAPFELTPERIRFLADRHFGVGCDQLLVVEAPTQPGVDFRYRIFNADGGEVEQCGNGARCFVRFVHDRKLTDKTHIRVETQAGLIEPKLEADGQVTVNMGAPHLAPDDIPFDADSDAVVQPLSLGDVRVLITAVSMGNPHAVQVVADVDSAPVTVQGPAIENHVRFPARVNAGFMQVVDAHHIRLRVWERGAGETLACGTGACAAVVAGILRELLVSPVRVDTRGGSLSIAWAGPGSPVYMTGPAVTVFDAEIELD</sequence>
<dbReference type="InterPro" id="IPR018510">
    <property type="entry name" value="DAP_epimerase_AS"/>
</dbReference>
<feature type="site" description="Could be important to modulate the pK values of the two catalytic cysteine residues" evidence="9">
    <location>
        <position position="161"/>
    </location>
</feature>
<gene>
    <name evidence="9 11" type="primary">dapF</name>
    <name evidence="11" type="ORF">I8J34_11725</name>
</gene>